<evidence type="ECO:0000256" key="1">
    <source>
        <dbReference type="ARBA" id="ARBA00022741"/>
    </source>
</evidence>
<dbReference type="PANTHER" id="PTHR23077">
    <property type="entry name" value="AAA-FAMILY ATPASE"/>
    <property type="match status" value="1"/>
</dbReference>
<gene>
    <name evidence="4" type="ORF">UPYG_G00088480</name>
</gene>
<dbReference type="InterPro" id="IPR003959">
    <property type="entry name" value="ATPase_AAA_core"/>
</dbReference>
<comment type="caution">
    <text evidence="4">The sequence shown here is derived from an EMBL/GenBank/DDBJ whole genome shotgun (WGS) entry which is preliminary data.</text>
</comment>
<evidence type="ECO:0000313" key="4">
    <source>
        <dbReference type="EMBL" id="KAL1007568.1"/>
    </source>
</evidence>
<sequence>MEVSLRVLPVDPVDRGTQRIRLGPGLMSSLGLRLGCPVLVALSGGSCLCSAWPRPDLADGFIQIDMKCCSPNLITKTVTPTYLTLSTHPGPTSSPLPHSPTSASPSLSITPVSCPKLKAIRVTVVVQCVEFRKTTSSSFIHELVKDMLKGMHVYNKHVIDVVDYDTDIKLIVIESLNPDSLEAGLVTSKTGVEIMGTRTLRHYRGQLEEQPRCPLGGLEEVSACLRELLRLPLLYPSTLCSLGLSCPRGVLLVGPPGVGKTLLVRRLVREVGASLVTVRGAEVVGSRPGESEERLRAVFGQARAAAEEGPCVLFLDELDSLCPRRTGSSAPENRLVAQLLTLMDGVDQSQRFLIVGATNQPESLDPALRRPGRFDREVVIGAPTVQQRFSILSLLCQAMPVCASVDLAELAKRTTGYVGADLSALCREAAMLAIQGNTQSSLEQVITMDHFTSALKMVLPSCLRSSVGQTDCPAVSWEQIGGLEEVKLKLQQSIEWPMRYPEAFLRLGLSRPRGVLLYGPPGCAKTTLVRAAATSSHCSFLSVSGADLYSPYVGDSEKTLAQLFRQARACAPSILFLDEVDSLIGSRSEGNAPQSAQTRLLSVLLNELDGVGFRTLERRGTEQMLQAEGVVEPHQQEQLEYHQVCNKEVMIVAATNRPESLDSALLRPGRLDQVIYVPPPDLQARVSILQVCTQRMPVDGDVSLEELAGCTENYSGADLENLCKEAALLTLQEDSMEASSIKHQYFLQALQRMTPSLSVQQLQTYKQLFR</sequence>
<feature type="domain" description="AAA+ ATPase" evidence="3">
    <location>
        <begin position="246"/>
        <end position="384"/>
    </location>
</feature>
<dbReference type="AlphaFoldDB" id="A0ABD0XF87"/>
<keyword evidence="5" id="KW-1185">Reference proteome</keyword>
<dbReference type="EMBL" id="JAGEUA010000002">
    <property type="protein sequence ID" value="KAL1007568.1"/>
    <property type="molecule type" value="Genomic_DNA"/>
</dbReference>
<dbReference type="PANTHER" id="PTHR23077:SF194">
    <property type="entry name" value="ATPASE FAMILY GENE 2 PROTEIN HOMOLOG B"/>
    <property type="match status" value="1"/>
</dbReference>
<dbReference type="InterPro" id="IPR041569">
    <property type="entry name" value="AAA_lid_3"/>
</dbReference>
<evidence type="ECO:0000259" key="3">
    <source>
        <dbReference type="SMART" id="SM00382"/>
    </source>
</evidence>
<dbReference type="Gene3D" id="1.10.8.60">
    <property type="match status" value="2"/>
</dbReference>
<dbReference type="SMART" id="SM00382">
    <property type="entry name" value="AAA"/>
    <property type="match status" value="2"/>
</dbReference>
<keyword evidence="1" id="KW-0547">Nucleotide-binding</keyword>
<dbReference type="InterPro" id="IPR003593">
    <property type="entry name" value="AAA+_ATPase"/>
</dbReference>
<dbReference type="SUPFAM" id="SSF52540">
    <property type="entry name" value="P-loop containing nucleoside triphosphate hydrolases"/>
    <property type="match status" value="2"/>
</dbReference>
<dbReference type="FunFam" id="3.40.50.300:FF:001081">
    <property type="entry name" value="Spermatogenesis-associated protein 5-like protein 1"/>
    <property type="match status" value="1"/>
</dbReference>
<feature type="domain" description="AAA+ ATPase" evidence="3">
    <location>
        <begin position="511"/>
        <end position="681"/>
    </location>
</feature>
<proteinExistence type="predicted"/>
<accession>A0ABD0XF87</accession>
<dbReference type="GO" id="GO:0005524">
    <property type="term" value="F:ATP binding"/>
    <property type="evidence" value="ECO:0007669"/>
    <property type="project" value="UniProtKB-KW"/>
</dbReference>
<dbReference type="Gene3D" id="3.40.50.300">
    <property type="entry name" value="P-loop containing nucleotide triphosphate hydrolases"/>
    <property type="match status" value="2"/>
</dbReference>
<reference evidence="4 5" key="1">
    <citation type="submission" date="2024-06" db="EMBL/GenBank/DDBJ databases">
        <authorList>
            <person name="Pan Q."/>
            <person name="Wen M."/>
            <person name="Jouanno E."/>
            <person name="Zahm M."/>
            <person name="Klopp C."/>
            <person name="Cabau C."/>
            <person name="Louis A."/>
            <person name="Berthelot C."/>
            <person name="Parey E."/>
            <person name="Roest Crollius H."/>
            <person name="Montfort J."/>
            <person name="Robinson-Rechavi M."/>
            <person name="Bouchez O."/>
            <person name="Lampietro C."/>
            <person name="Lopez Roques C."/>
            <person name="Donnadieu C."/>
            <person name="Postlethwait J."/>
            <person name="Bobe J."/>
            <person name="Verreycken H."/>
            <person name="Guiguen Y."/>
        </authorList>
    </citation>
    <scope>NUCLEOTIDE SEQUENCE [LARGE SCALE GENOMIC DNA]</scope>
    <source>
        <strain evidence="4">Up_M1</strain>
        <tissue evidence="4">Testis</tissue>
    </source>
</reference>
<dbReference type="InterPro" id="IPR050168">
    <property type="entry name" value="AAA_ATPase_domain"/>
</dbReference>
<evidence type="ECO:0000313" key="5">
    <source>
        <dbReference type="Proteomes" id="UP001557470"/>
    </source>
</evidence>
<name>A0ABD0XF87_UMBPY</name>
<dbReference type="InterPro" id="IPR003960">
    <property type="entry name" value="ATPase_AAA_CS"/>
</dbReference>
<organism evidence="4 5">
    <name type="scientific">Umbra pygmaea</name>
    <name type="common">Eastern mudminnow</name>
    <dbReference type="NCBI Taxonomy" id="75934"/>
    <lineage>
        <taxon>Eukaryota</taxon>
        <taxon>Metazoa</taxon>
        <taxon>Chordata</taxon>
        <taxon>Craniata</taxon>
        <taxon>Vertebrata</taxon>
        <taxon>Euteleostomi</taxon>
        <taxon>Actinopterygii</taxon>
        <taxon>Neopterygii</taxon>
        <taxon>Teleostei</taxon>
        <taxon>Protacanthopterygii</taxon>
        <taxon>Esociformes</taxon>
        <taxon>Umbridae</taxon>
        <taxon>Umbra</taxon>
    </lineage>
</organism>
<keyword evidence="2" id="KW-0067">ATP-binding</keyword>
<dbReference type="Pfam" id="PF00004">
    <property type="entry name" value="AAA"/>
    <property type="match status" value="2"/>
</dbReference>
<evidence type="ECO:0000256" key="2">
    <source>
        <dbReference type="ARBA" id="ARBA00022840"/>
    </source>
</evidence>
<dbReference type="InterPro" id="IPR027417">
    <property type="entry name" value="P-loop_NTPase"/>
</dbReference>
<dbReference type="Proteomes" id="UP001557470">
    <property type="component" value="Unassembled WGS sequence"/>
</dbReference>
<dbReference type="PROSITE" id="PS00674">
    <property type="entry name" value="AAA"/>
    <property type="match status" value="1"/>
</dbReference>
<dbReference type="Pfam" id="PF17862">
    <property type="entry name" value="AAA_lid_3"/>
    <property type="match status" value="2"/>
</dbReference>
<dbReference type="FunFam" id="3.40.50.300:FF:001161">
    <property type="entry name" value="spermatogenesis-associated protein 5-like protein 1"/>
    <property type="match status" value="1"/>
</dbReference>
<protein>
    <recommendedName>
        <fullName evidence="3">AAA+ ATPase domain-containing protein</fullName>
    </recommendedName>
</protein>
<dbReference type="FunFam" id="1.10.8.60:FF:000038">
    <property type="entry name" value="spermatogenesis-associated protein 5-like protein 1"/>
    <property type="match status" value="1"/>
</dbReference>